<dbReference type="Gramene" id="Kaladp0081s0319.1.v1.1">
    <property type="protein sequence ID" value="Kaladp0081s0319.1.v1.1"/>
    <property type="gene ID" value="Kaladp0081s0319.v1.1"/>
</dbReference>
<feature type="modified residue" description="4-aspartylphosphate" evidence="8">
    <location>
        <position position="70"/>
    </location>
</feature>
<dbReference type="EnsemblPlants" id="Kaladp0081s0319.1.v1.1">
    <property type="protein sequence ID" value="Kaladp0081s0319.1.v1.1"/>
    <property type="gene ID" value="Kaladp0081s0319.v1.1"/>
</dbReference>
<sequence length="599" mass="65539">MTIEQRIEEPADQFPVGMRVLAVDDDPTCLLLLEGLLRKCKYHVTTRTHAIAALNLLRDDNNRFDLVISDVHMPDMDGFKLLEQVGLEMGLPVIMLSAYGDPKLVMKGITHGACDYLLKPVRIEELQIIWQHVIRKKRVDPKDHKSADNTHYGNTEAGQAGAGNGYPDQKSNKKRKDQVEDEDEDHDDNELENDDPSAQKKPRVVWSIELHRKFVAAVNHLGIDKAVPKRILELMNVEKLTRENVASHLQKYRLYLRRISCVQSQQANMAAAFGTTDPASYLRVNGMGGFNSLSGSPQFQNSAAFRSFQPNGMLGRLNSPASLGGIQRLPSQFSGFSEQGVTLIPGNSTGCILKGMPMPMPTSFELDQLQDSNNRNATAKVDDLAVFPVTSGLPDVKKTAAGGLSGPHLPPPTSTLMLEGHPVQSHSRVGIGNQSAAVFGSLTPDLSSHFSDRARGSDNWPVAIQSSTGHSDSYASYSGPQHVNSHLDDGASVTELPLSVTDYQYGSHSDIKPTWDSFATAAAPIYSSSHSTTVAYTNLRRVTNARSEFHAIEANYTVENSATSAPSANFKRGYPNKPQTYQLPNSVGSLEDLVSSMMK</sequence>
<dbReference type="GO" id="GO:0003677">
    <property type="term" value="F:DNA binding"/>
    <property type="evidence" value="ECO:0007669"/>
    <property type="project" value="InterPro"/>
</dbReference>
<dbReference type="PROSITE" id="PS50110">
    <property type="entry name" value="RESPONSE_REGULATORY"/>
    <property type="match status" value="1"/>
</dbReference>
<keyword evidence="6" id="KW-0804">Transcription</keyword>
<evidence type="ECO:0000256" key="3">
    <source>
        <dbReference type="ARBA" id="ARBA00023012"/>
    </source>
</evidence>
<dbReference type="PANTHER" id="PTHR43874:SF7">
    <property type="entry name" value="TWO-COMPONENT RESPONSE REGULATOR ARR10"/>
    <property type="match status" value="1"/>
</dbReference>
<dbReference type="SUPFAM" id="SSF46689">
    <property type="entry name" value="Homeodomain-like"/>
    <property type="match status" value="1"/>
</dbReference>
<evidence type="ECO:0000256" key="2">
    <source>
        <dbReference type="ARBA" id="ARBA00022553"/>
    </source>
</evidence>
<evidence type="ECO:0000259" key="11">
    <source>
        <dbReference type="PROSITE" id="PS51294"/>
    </source>
</evidence>
<dbReference type="Gene3D" id="3.40.50.2300">
    <property type="match status" value="1"/>
</dbReference>
<comment type="subcellular location">
    <subcellularLocation>
        <location evidence="1">Nucleus</location>
    </subcellularLocation>
</comment>
<keyword evidence="13" id="KW-1185">Reference proteome</keyword>
<dbReference type="FunFam" id="1.10.10.60:FF:000007">
    <property type="entry name" value="Two-component response regulator"/>
    <property type="match status" value="1"/>
</dbReference>
<dbReference type="OMA" id="CEPIPIN"/>
<dbReference type="SUPFAM" id="SSF52172">
    <property type="entry name" value="CheY-like"/>
    <property type="match status" value="1"/>
</dbReference>
<keyword evidence="2 8" id="KW-0597">Phosphoprotein</keyword>
<dbReference type="PROSITE" id="PS51294">
    <property type="entry name" value="HTH_MYB"/>
    <property type="match status" value="1"/>
</dbReference>
<dbReference type="InterPro" id="IPR001789">
    <property type="entry name" value="Sig_transdc_resp-reg_receiver"/>
</dbReference>
<dbReference type="InterPro" id="IPR009057">
    <property type="entry name" value="Homeodomain-like_sf"/>
</dbReference>
<dbReference type="GO" id="GO:0009736">
    <property type="term" value="P:cytokinin-activated signaling pathway"/>
    <property type="evidence" value="ECO:0007669"/>
    <property type="project" value="InterPro"/>
</dbReference>
<dbReference type="Pfam" id="PF00072">
    <property type="entry name" value="Response_reg"/>
    <property type="match status" value="1"/>
</dbReference>
<evidence type="ECO:0000313" key="12">
    <source>
        <dbReference type="EnsemblPlants" id="Kaladp0081s0319.1.v1.1"/>
    </source>
</evidence>
<dbReference type="GO" id="GO:0000160">
    <property type="term" value="P:phosphorelay signal transduction system"/>
    <property type="evidence" value="ECO:0007669"/>
    <property type="project" value="UniProtKB-KW"/>
</dbReference>
<dbReference type="InterPro" id="IPR001005">
    <property type="entry name" value="SANT/Myb"/>
</dbReference>
<dbReference type="InterPro" id="IPR011006">
    <property type="entry name" value="CheY-like_superfamily"/>
</dbReference>
<dbReference type="GO" id="GO:0005634">
    <property type="term" value="C:nucleus"/>
    <property type="evidence" value="ECO:0007669"/>
    <property type="project" value="UniProtKB-SubCell"/>
</dbReference>
<dbReference type="Proteomes" id="UP000594263">
    <property type="component" value="Unplaced"/>
</dbReference>
<dbReference type="InterPro" id="IPR017930">
    <property type="entry name" value="Myb_dom"/>
</dbReference>
<dbReference type="PANTHER" id="PTHR43874">
    <property type="entry name" value="TWO-COMPONENT RESPONSE REGULATOR"/>
    <property type="match status" value="1"/>
</dbReference>
<evidence type="ECO:0000256" key="6">
    <source>
        <dbReference type="ARBA" id="ARBA00023163"/>
    </source>
</evidence>
<dbReference type="InterPro" id="IPR045279">
    <property type="entry name" value="ARR-like"/>
</dbReference>
<organism evidence="12 13">
    <name type="scientific">Kalanchoe fedtschenkoi</name>
    <name type="common">Lavender scallops</name>
    <name type="synonym">South American air plant</name>
    <dbReference type="NCBI Taxonomy" id="63787"/>
    <lineage>
        <taxon>Eukaryota</taxon>
        <taxon>Viridiplantae</taxon>
        <taxon>Streptophyta</taxon>
        <taxon>Embryophyta</taxon>
        <taxon>Tracheophyta</taxon>
        <taxon>Spermatophyta</taxon>
        <taxon>Magnoliopsida</taxon>
        <taxon>eudicotyledons</taxon>
        <taxon>Gunneridae</taxon>
        <taxon>Pentapetalae</taxon>
        <taxon>Saxifragales</taxon>
        <taxon>Crassulaceae</taxon>
        <taxon>Kalanchoe</taxon>
    </lineage>
</organism>
<keyword evidence="7" id="KW-0539">Nucleus</keyword>
<evidence type="ECO:0000313" key="13">
    <source>
        <dbReference type="Proteomes" id="UP000594263"/>
    </source>
</evidence>
<dbReference type="CDD" id="cd17584">
    <property type="entry name" value="REC_typeB_ARR-like"/>
    <property type="match status" value="1"/>
</dbReference>
<dbReference type="Gene3D" id="1.10.10.60">
    <property type="entry name" value="Homeodomain-like"/>
    <property type="match status" value="1"/>
</dbReference>
<feature type="domain" description="Response regulatory" evidence="10">
    <location>
        <begin position="19"/>
        <end position="134"/>
    </location>
</feature>
<keyword evidence="4" id="KW-0805">Transcription regulation</keyword>
<name>A0A7N1A2K7_KALFE</name>
<dbReference type="InterPro" id="IPR006447">
    <property type="entry name" value="Myb_dom_plants"/>
</dbReference>
<protein>
    <recommendedName>
        <fullName evidence="14">Two-component response regulator</fullName>
    </recommendedName>
</protein>
<dbReference type="NCBIfam" id="TIGR01557">
    <property type="entry name" value="myb_SHAQKYF"/>
    <property type="match status" value="1"/>
</dbReference>
<evidence type="ECO:0000256" key="1">
    <source>
        <dbReference type="ARBA" id="ARBA00004123"/>
    </source>
</evidence>
<evidence type="ECO:0008006" key="14">
    <source>
        <dbReference type="Google" id="ProtNLM"/>
    </source>
</evidence>
<keyword evidence="3" id="KW-0902">Two-component regulatory system</keyword>
<evidence type="ECO:0000256" key="5">
    <source>
        <dbReference type="ARBA" id="ARBA00023159"/>
    </source>
</evidence>
<feature type="region of interest" description="Disordered" evidence="9">
    <location>
        <begin position="139"/>
        <end position="199"/>
    </location>
</feature>
<evidence type="ECO:0000256" key="8">
    <source>
        <dbReference type="PROSITE-ProRule" id="PRU00169"/>
    </source>
</evidence>
<feature type="domain" description="HTH myb-type" evidence="11">
    <location>
        <begin position="198"/>
        <end position="257"/>
    </location>
</feature>
<accession>A0A7N1A2K7</accession>
<evidence type="ECO:0000256" key="9">
    <source>
        <dbReference type="SAM" id="MobiDB-lite"/>
    </source>
</evidence>
<evidence type="ECO:0000259" key="10">
    <source>
        <dbReference type="PROSITE" id="PS50110"/>
    </source>
</evidence>
<keyword evidence="5" id="KW-0010">Activator</keyword>
<dbReference type="Pfam" id="PF00249">
    <property type="entry name" value="Myb_DNA-binding"/>
    <property type="match status" value="1"/>
</dbReference>
<evidence type="ECO:0000256" key="7">
    <source>
        <dbReference type="ARBA" id="ARBA00023242"/>
    </source>
</evidence>
<evidence type="ECO:0000256" key="4">
    <source>
        <dbReference type="ARBA" id="ARBA00023015"/>
    </source>
</evidence>
<reference evidence="12" key="1">
    <citation type="submission" date="2021-01" db="UniProtKB">
        <authorList>
            <consortium name="EnsemblPlants"/>
        </authorList>
    </citation>
    <scope>IDENTIFICATION</scope>
</reference>
<proteinExistence type="predicted"/>
<dbReference type="AlphaFoldDB" id="A0A7N1A2K7"/>
<feature type="compositionally biased region" description="Acidic residues" evidence="9">
    <location>
        <begin position="179"/>
        <end position="195"/>
    </location>
</feature>
<dbReference type="SMART" id="SM00448">
    <property type="entry name" value="REC"/>
    <property type="match status" value="1"/>
</dbReference>